<dbReference type="InterPro" id="IPR050109">
    <property type="entry name" value="HTH-type_TetR-like_transc_reg"/>
</dbReference>
<reference evidence="6 7" key="1">
    <citation type="submission" date="2023-08" db="EMBL/GenBank/DDBJ databases">
        <title>Arthrobacter horti sp. nov., isolated from forest soil.</title>
        <authorList>
            <person name="Park M."/>
        </authorList>
    </citation>
    <scope>NUCLEOTIDE SEQUENCE [LARGE SCALE GENOMIC DNA]</scope>
    <source>
        <strain evidence="6 7">YJM1</strain>
    </source>
</reference>
<feature type="domain" description="HTH tetR-type" evidence="5">
    <location>
        <begin position="8"/>
        <end position="68"/>
    </location>
</feature>
<keyword evidence="2 4" id="KW-0238">DNA-binding</keyword>
<evidence type="ECO:0000256" key="3">
    <source>
        <dbReference type="ARBA" id="ARBA00023163"/>
    </source>
</evidence>
<evidence type="ECO:0000259" key="5">
    <source>
        <dbReference type="PROSITE" id="PS50977"/>
    </source>
</evidence>
<organism evidence="6 7">
    <name type="scientific">Arthrobacter horti</name>
    <dbReference type="NCBI Taxonomy" id="3068273"/>
    <lineage>
        <taxon>Bacteria</taxon>
        <taxon>Bacillati</taxon>
        <taxon>Actinomycetota</taxon>
        <taxon>Actinomycetes</taxon>
        <taxon>Micrococcales</taxon>
        <taxon>Micrococcaceae</taxon>
        <taxon>Arthrobacter</taxon>
    </lineage>
</organism>
<evidence type="ECO:0000256" key="2">
    <source>
        <dbReference type="ARBA" id="ARBA00023125"/>
    </source>
</evidence>
<dbReference type="Proteomes" id="UP001232725">
    <property type="component" value="Unassembled WGS sequence"/>
</dbReference>
<dbReference type="SUPFAM" id="SSF46689">
    <property type="entry name" value="Homeodomain-like"/>
    <property type="match status" value="1"/>
</dbReference>
<dbReference type="PROSITE" id="PS50977">
    <property type="entry name" value="HTH_TETR_2"/>
    <property type="match status" value="1"/>
</dbReference>
<comment type="caution">
    <text evidence="6">The sequence shown here is derived from an EMBL/GenBank/DDBJ whole genome shotgun (WGS) entry which is preliminary data.</text>
</comment>
<evidence type="ECO:0000256" key="1">
    <source>
        <dbReference type="ARBA" id="ARBA00023015"/>
    </source>
</evidence>
<proteinExistence type="predicted"/>
<gene>
    <name evidence="6" type="ORF">Q9R02_06225</name>
</gene>
<name>A0ABT9INP7_9MICC</name>
<dbReference type="EMBL" id="JAVALS010000003">
    <property type="protein sequence ID" value="MDP5226745.1"/>
    <property type="molecule type" value="Genomic_DNA"/>
</dbReference>
<dbReference type="InterPro" id="IPR036271">
    <property type="entry name" value="Tet_transcr_reg_TetR-rel_C_sf"/>
</dbReference>
<dbReference type="InterPro" id="IPR001647">
    <property type="entry name" value="HTH_TetR"/>
</dbReference>
<dbReference type="Gene3D" id="1.10.357.10">
    <property type="entry name" value="Tetracycline Repressor, domain 2"/>
    <property type="match status" value="1"/>
</dbReference>
<keyword evidence="7" id="KW-1185">Reference proteome</keyword>
<dbReference type="RefSeq" id="WP_305995802.1">
    <property type="nucleotide sequence ID" value="NZ_JAVALS010000003.1"/>
</dbReference>
<dbReference type="PANTHER" id="PTHR30055:SF234">
    <property type="entry name" value="HTH-TYPE TRANSCRIPTIONAL REGULATOR BETI"/>
    <property type="match status" value="1"/>
</dbReference>
<evidence type="ECO:0000313" key="7">
    <source>
        <dbReference type="Proteomes" id="UP001232725"/>
    </source>
</evidence>
<dbReference type="PANTHER" id="PTHR30055">
    <property type="entry name" value="HTH-TYPE TRANSCRIPTIONAL REGULATOR RUTR"/>
    <property type="match status" value="1"/>
</dbReference>
<dbReference type="InterPro" id="IPR009057">
    <property type="entry name" value="Homeodomain-like_sf"/>
</dbReference>
<protein>
    <submittedName>
        <fullName evidence="6">TetR family transcriptional regulator</fullName>
    </submittedName>
</protein>
<keyword evidence="3" id="KW-0804">Transcription</keyword>
<evidence type="ECO:0000313" key="6">
    <source>
        <dbReference type="EMBL" id="MDP5226745.1"/>
    </source>
</evidence>
<keyword evidence="1" id="KW-0805">Transcription regulation</keyword>
<evidence type="ECO:0000256" key="4">
    <source>
        <dbReference type="PROSITE-ProRule" id="PRU00335"/>
    </source>
</evidence>
<sequence length="202" mass="21685">MARPSTQTARREKLVAAALDAASERGLRSISMTDVAAKAGLTRGAVLYYYEDLDELLVEAHRAGVARFCDARDDAVATVPDPAWQLAEAIRRGLPSGPDDALMRLLYEFDVLAGNSSLHHELVEGMYLRQLATYRGILERGIASGDFTLRLPADTLAMNLVALEDAYGLHITAGNSLITVASAEQAMRDAAAALGAAPRMLE</sequence>
<dbReference type="PRINTS" id="PR00455">
    <property type="entry name" value="HTHTETR"/>
</dbReference>
<feature type="DNA-binding region" description="H-T-H motif" evidence="4">
    <location>
        <begin position="31"/>
        <end position="50"/>
    </location>
</feature>
<accession>A0ABT9INP7</accession>
<dbReference type="SUPFAM" id="SSF48498">
    <property type="entry name" value="Tetracyclin repressor-like, C-terminal domain"/>
    <property type="match status" value="1"/>
</dbReference>
<dbReference type="Pfam" id="PF00440">
    <property type="entry name" value="TetR_N"/>
    <property type="match status" value="1"/>
</dbReference>